<dbReference type="EMBL" id="JAEPRD010000012">
    <property type="protein sequence ID" value="KAG2210326.1"/>
    <property type="molecule type" value="Genomic_DNA"/>
</dbReference>
<dbReference type="Gene3D" id="1.10.10.750">
    <property type="entry name" value="Ypt/Rab-GAP domain of gyp1p, domain 1"/>
    <property type="match status" value="1"/>
</dbReference>
<dbReference type="PANTHER" id="PTHR47219:SF20">
    <property type="entry name" value="TBC1 DOMAIN FAMILY MEMBER 2B"/>
    <property type="match status" value="1"/>
</dbReference>
<dbReference type="InterPro" id="IPR035969">
    <property type="entry name" value="Rab-GAP_TBC_sf"/>
</dbReference>
<dbReference type="OrthoDB" id="294251at2759"/>
<evidence type="ECO:0000313" key="4">
    <source>
        <dbReference type="Proteomes" id="UP000603453"/>
    </source>
</evidence>
<protein>
    <recommendedName>
        <fullName evidence="2">Rab-GAP TBC domain-containing protein</fullName>
    </recommendedName>
</protein>
<dbReference type="PANTHER" id="PTHR47219">
    <property type="entry name" value="RAB GTPASE-ACTIVATING PROTEIN 1-LIKE"/>
    <property type="match status" value="1"/>
</dbReference>
<dbReference type="Gene3D" id="1.10.8.270">
    <property type="entry name" value="putative rabgap domain of human tbc1 domain family member 14 like domains"/>
    <property type="match status" value="1"/>
</dbReference>
<evidence type="ECO:0000256" key="1">
    <source>
        <dbReference type="SAM" id="MobiDB-lite"/>
    </source>
</evidence>
<proteinExistence type="predicted"/>
<dbReference type="GO" id="GO:0031267">
    <property type="term" value="F:small GTPase binding"/>
    <property type="evidence" value="ECO:0007669"/>
    <property type="project" value="TreeGrafter"/>
</dbReference>
<feature type="region of interest" description="Disordered" evidence="1">
    <location>
        <begin position="73"/>
        <end position="98"/>
    </location>
</feature>
<dbReference type="Pfam" id="PF00566">
    <property type="entry name" value="RabGAP-TBC"/>
    <property type="match status" value="1"/>
</dbReference>
<accession>A0A8H7RFP7</accession>
<dbReference type="Gene3D" id="1.10.472.80">
    <property type="entry name" value="Ypt/Rab-GAP domain of gyp1p, domain 3"/>
    <property type="match status" value="1"/>
</dbReference>
<feature type="domain" description="Rab-GAP TBC" evidence="2">
    <location>
        <begin position="163"/>
        <end position="358"/>
    </location>
</feature>
<keyword evidence="4" id="KW-1185">Reference proteome</keyword>
<dbReference type="Proteomes" id="UP000603453">
    <property type="component" value="Unassembled WGS sequence"/>
</dbReference>
<dbReference type="PROSITE" id="PS50086">
    <property type="entry name" value="TBC_RABGAP"/>
    <property type="match status" value="1"/>
</dbReference>
<organism evidence="3 4">
    <name type="scientific">Mucor saturninus</name>
    <dbReference type="NCBI Taxonomy" id="64648"/>
    <lineage>
        <taxon>Eukaryota</taxon>
        <taxon>Fungi</taxon>
        <taxon>Fungi incertae sedis</taxon>
        <taxon>Mucoromycota</taxon>
        <taxon>Mucoromycotina</taxon>
        <taxon>Mucoromycetes</taxon>
        <taxon>Mucorales</taxon>
        <taxon>Mucorineae</taxon>
        <taxon>Mucoraceae</taxon>
        <taxon>Mucor</taxon>
    </lineage>
</organism>
<dbReference type="SMART" id="SM00164">
    <property type="entry name" value="TBC"/>
    <property type="match status" value="1"/>
</dbReference>
<dbReference type="InterPro" id="IPR050302">
    <property type="entry name" value="Rab_GAP_TBC_domain"/>
</dbReference>
<feature type="compositionally biased region" description="Polar residues" evidence="1">
    <location>
        <begin position="73"/>
        <end position="89"/>
    </location>
</feature>
<dbReference type="InterPro" id="IPR000195">
    <property type="entry name" value="Rab-GAP-TBC_dom"/>
</dbReference>
<feature type="non-terminal residue" evidence="3">
    <location>
        <position position="1"/>
    </location>
</feature>
<evidence type="ECO:0000313" key="3">
    <source>
        <dbReference type="EMBL" id="KAG2210326.1"/>
    </source>
</evidence>
<comment type="caution">
    <text evidence="3">The sequence shown here is derived from an EMBL/GenBank/DDBJ whole genome shotgun (WGS) entry which is preliminary data.</text>
</comment>
<evidence type="ECO:0000259" key="2">
    <source>
        <dbReference type="PROSITE" id="PS50086"/>
    </source>
</evidence>
<reference evidence="3" key="1">
    <citation type="submission" date="2020-12" db="EMBL/GenBank/DDBJ databases">
        <title>Metabolic potential, ecology and presence of endohyphal bacteria is reflected in genomic diversity of Mucoromycotina.</title>
        <authorList>
            <person name="Muszewska A."/>
            <person name="Okrasinska A."/>
            <person name="Steczkiewicz K."/>
            <person name="Drgas O."/>
            <person name="Orlowska M."/>
            <person name="Perlinska-Lenart U."/>
            <person name="Aleksandrzak-Piekarczyk T."/>
            <person name="Szatraj K."/>
            <person name="Zielenkiewicz U."/>
            <person name="Pilsyk S."/>
            <person name="Malc E."/>
            <person name="Mieczkowski P."/>
            <person name="Kruszewska J.S."/>
            <person name="Biernat P."/>
            <person name="Pawlowska J."/>
        </authorList>
    </citation>
    <scope>NUCLEOTIDE SEQUENCE</scope>
    <source>
        <strain evidence="3">WA0000017839</strain>
    </source>
</reference>
<sequence>SSEQIRLKEQQKKMLKALQELSVSTKLQEQHSTHHRLDIWYQGAQDIAPECRPYSPYNVSYATTSIASSILSRQRTPSMSSANSSLVSENESEKDLNYETTERDQYGFKRPMQWVSPKQLYEFDIKYKPMLLKQAKHWNKLFANNDQQWPTLCPELTRYVRKGIPQSFRTKAWMHYSGADNRMKANTGVYTSLIAQDCENAQTIERDLHGSFPSNSFFPQDSETNKLKMLQRILCAFSLYVPEIGYRQSLIFIAGFLLVFQDEEEAFWLLVTAIKDFFPKDMFSSSSSEQTILMMMVYEKMPGVWSKIANKKCFWECQQTDSLPSVTLVTDHWFSTMFVNVLPVETVMRIWDCFFVGEGFKVLYQVALTIMKLNEHSICNVADSVDIIQLLQKSPKRLIDCHEFIKSVFSPQSITHDITLQEINRIRALFRNRKN</sequence>
<dbReference type="AlphaFoldDB" id="A0A8H7RFP7"/>
<gene>
    <name evidence="3" type="ORF">INT47_003311</name>
</gene>
<name>A0A8H7RFP7_9FUNG</name>
<dbReference type="GO" id="GO:0005096">
    <property type="term" value="F:GTPase activator activity"/>
    <property type="evidence" value="ECO:0007669"/>
    <property type="project" value="TreeGrafter"/>
</dbReference>
<dbReference type="SUPFAM" id="SSF47923">
    <property type="entry name" value="Ypt/Rab-GAP domain of gyp1p"/>
    <property type="match status" value="2"/>
</dbReference>